<feature type="transmembrane region" description="Helical" evidence="2">
    <location>
        <begin position="104"/>
        <end position="129"/>
    </location>
</feature>
<evidence type="ECO:0008006" key="5">
    <source>
        <dbReference type="Google" id="ProtNLM"/>
    </source>
</evidence>
<dbReference type="OrthoDB" id="2991206at2759"/>
<dbReference type="Proteomes" id="UP000294933">
    <property type="component" value="Unassembled WGS sequence"/>
</dbReference>
<name>A0A4Y7QFV0_9AGAM</name>
<keyword evidence="2" id="KW-0472">Membrane</keyword>
<keyword evidence="2" id="KW-1133">Transmembrane helix</keyword>
<evidence type="ECO:0000313" key="4">
    <source>
        <dbReference type="Proteomes" id="UP000294933"/>
    </source>
</evidence>
<dbReference type="AlphaFoldDB" id="A0A4Y7QFV0"/>
<accession>A0A4Y7QFV0</accession>
<dbReference type="EMBL" id="ML170162">
    <property type="protein sequence ID" value="TDL25982.1"/>
    <property type="molecule type" value="Genomic_DNA"/>
</dbReference>
<proteinExistence type="predicted"/>
<sequence>MPRLNRGIVLGDDNNDSNSNDRISSKFTFFGMITGVMAALSLKERWDSYKQLPSESETAGTFPAPPSYRDEPASDDDIGLTNGAYMDTEIPAVRRSKTRRPKSCCVCCGINCGLFWKAFGIVLLLVIIWNTFKLVRWAMTPNPTGLEDMPAYSKSLGCLDAPHWYQDKEYTDYDITLASGNEAHDVEIHGGAVGTLLIAPMASSGANTVKIRLGVRTNEKQLLDQIAVQHFPQSEGRSSIFDLSTPLDAENAHGCLRFDITLYIPSNLKTLAVTTSSVTQIKFDEGFEFSPRALRNLAISQSSRSSNSLLLTTPNLSGDNAVFLVRGGYMTGELAVVNSTIISNAARAVSNVRVTTAPYAGDSKTAYFETSSGIAHSAFTFANPERRPVHSEHTTGTGDMYLTYKEAALNGRVSLKARSYTATGLQGKMNKDPGGVEERWVGDADGGDVLNVVSDGWVRLYF</sequence>
<evidence type="ECO:0000256" key="2">
    <source>
        <dbReference type="SAM" id="Phobius"/>
    </source>
</evidence>
<evidence type="ECO:0000313" key="3">
    <source>
        <dbReference type="EMBL" id="TDL25982.1"/>
    </source>
</evidence>
<keyword evidence="2" id="KW-0812">Transmembrane</keyword>
<dbReference type="VEuPathDB" id="FungiDB:BD410DRAFT_783986"/>
<protein>
    <recommendedName>
        <fullName evidence="5">Adhesin domain-containing protein</fullName>
    </recommendedName>
</protein>
<feature type="region of interest" description="Disordered" evidence="1">
    <location>
        <begin position="53"/>
        <end position="72"/>
    </location>
</feature>
<evidence type="ECO:0000256" key="1">
    <source>
        <dbReference type="SAM" id="MobiDB-lite"/>
    </source>
</evidence>
<organism evidence="3 4">
    <name type="scientific">Rickenella mellea</name>
    <dbReference type="NCBI Taxonomy" id="50990"/>
    <lineage>
        <taxon>Eukaryota</taxon>
        <taxon>Fungi</taxon>
        <taxon>Dikarya</taxon>
        <taxon>Basidiomycota</taxon>
        <taxon>Agaricomycotina</taxon>
        <taxon>Agaricomycetes</taxon>
        <taxon>Hymenochaetales</taxon>
        <taxon>Rickenellaceae</taxon>
        <taxon>Rickenella</taxon>
    </lineage>
</organism>
<keyword evidence="4" id="KW-1185">Reference proteome</keyword>
<reference evidence="3 4" key="1">
    <citation type="submission" date="2018-06" db="EMBL/GenBank/DDBJ databases">
        <title>A transcriptomic atlas of mushroom development highlights an independent origin of complex multicellularity.</title>
        <authorList>
            <consortium name="DOE Joint Genome Institute"/>
            <person name="Krizsan K."/>
            <person name="Almasi E."/>
            <person name="Merenyi Z."/>
            <person name="Sahu N."/>
            <person name="Viragh M."/>
            <person name="Koszo T."/>
            <person name="Mondo S."/>
            <person name="Kiss B."/>
            <person name="Balint B."/>
            <person name="Kues U."/>
            <person name="Barry K."/>
            <person name="Hegedus J.C."/>
            <person name="Henrissat B."/>
            <person name="Johnson J."/>
            <person name="Lipzen A."/>
            <person name="Ohm R."/>
            <person name="Nagy I."/>
            <person name="Pangilinan J."/>
            <person name="Yan J."/>
            <person name="Xiong Y."/>
            <person name="Grigoriev I.V."/>
            <person name="Hibbett D.S."/>
            <person name="Nagy L.G."/>
        </authorList>
    </citation>
    <scope>NUCLEOTIDE SEQUENCE [LARGE SCALE GENOMIC DNA]</scope>
    <source>
        <strain evidence="3 4">SZMC22713</strain>
    </source>
</reference>
<gene>
    <name evidence="3" type="ORF">BD410DRAFT_783986</name>
</gene>